<evidence type="ECO:0000256" key="2">
    <source>
        <dbReference type="SAM" id="SignalP"/>
    </source>
</evidence>
<dbReference type="RefSeq" id="WP_377403007.1">
    <property type="nucleotide sequence ID" value="NZ_JBHUEQ010000026.1"/>
</dbReference>
<gene>
    <name evidence="3" type="ORF">ACFSE1_14985</name>
</gene>
<feature type="chain" id="PRO_5045929661" description="Lipoprotein" evidence="2">
    <location>
        <begin position="20"/>
        <end position="66"/>
    </location>
</feature>
<evidence type="ECO:0000256" key="1">
    <source>
        <dbReference type="SAM" id="MobiDB-lite"/>
    </source>
</evidence>
<evidence type="ECO:0000313" key="3">
    <source>
        <dbReference type="EMBL" id="MFD1746778.1"/>
    </source>
</evidence>
<reference evidence="4" key="1">
    <citation type="journal article" date="2019" name="Int. J. Syst. Evol. Microbiol.">
        <title>The Global Catalogue of Microorganisms (GCM) 10K type strain sequencing project: providing services to taxonomists for standard genome sequencing and annotation.</title>
        <authorList>
            <consortium name="The Broad Institute Genomics Platform"/>
            <consortium name="The Broad Institute Genome Sequencing Center for Infectious Disease"/>
            <person name="Wu L."/>
            <person name="Ma J."/>
        </authorList>
    </citation>
    <scope>NUCLEOTIDE SEQUENCE [LARGE SCALE GENOMIC DNA]</scope>
    <source>
        <strain evidence="4">CG52</strain>
    </source>
</reference>
<evidence type="ECO:0000313" key="4">
    <source>
        <dbReference type="Proteomes" id="UP001597322"/>
    </source>
</evidence>
<sequence>MRKLILVASALLGLSLAGCDSDKQNSRSDTDKVTTEGIGTAPAQRDPTPDSSTGGGRENRNGGFTQ</sequence>
<evidence type="ECO:0008006" key="5">
    <source>
        <dbReference type="Google" id="ProtNLM"/>
    </source>
</evidence>
<feature type="compositionally biased region" description="Basic and acidic residues" evidence="1">
    <location>
        <begin position="20"/>
        <end position="34"/>
    </location>
</feature>
<dbReference type="Proteomes" id="UP001597322">
    <property type="component" value="Unassembled WGS sequence"/>
</dbReference>
<comment type="caution">
    <text evidence="3">The sequence shown here is derived from an EMBL/GenBank/DDBJ whole genome shotgun (WGS) entry which is preliminary data.</text>
</comment>
<accession>A0ABW4M5Q9</accession>
<protein>
    <recommendedName>
        <fullName evidence="5">Lipoprotein</fullName>
    </recommendedName>
</protein>
<name>A0ABW4M5Q9_9HYPH</name>
<feature type="region of interest" description="Disordered" evidence="1">
    <location>
        <begin position="18"/>
        <end position="66"/>
    </location>
</feature>
<feature type="signal peptide" evidence="2">
    <location>
        <begin position="1"/>
        <end position="19"/>
    </location>
</feature>
<dbReference type="PROSITE" id="PS51257">
    <property type="entry name" value="PROKAR_LIPOPROTEIN"/>
    <property type="match status" value="1"/>
</dbReference>
<dbReference type="EMBL" id="JBHUEQ010000026">
    <property type="protein sequence ID" value="MFD1746778.1"/>
    <property type="molecule type" value="Genomic_DNA"/>
</dbReference>
<keyword evidence="2" id="KW-0732">Signal</keyword>
<keyword evidence="4" id="KW-1185">Reference proteome</keyword>
<proteinExistence type="predicted"/>
<organism evidence="3 4">
    <name type="scientific">Rhizobium helianthi</name>
    <dbReference type="NCBI Taxonomy" id="1132695"/>
    <lineage>
        <taxon>Bacteria</taxon>
        <taxon>Pseudomonadati</taxon>
        <taxon>Pseudomonadota</taxon>
        <taxon>Alphaproteobacteria</taxon>
        <taxon>Hyphomicrobiales</taxon>
        <taxon>Rhizobiaceae</taxon>
        <taxon>Rhizobium/Agrobacterium group</taxon>
        <taxon>Rhizobium</taxon>
    </lineage>
</organism>